<evidence type="ECO:0000313" key="3">
    <source>
        <dbReference type="Proteomes" id="UP000062973"/>
    </source>
</evidence>
<dbReference type="STRING" id="1068978.AMETH_1647"/>
<feature type="region of interest" description="Disordered" evidence="1">
    <location>
        <begin position="103"/>
        <end position="162"/>
    </location>
</feature>
<dbReference type="Proteomes" id="UP000062973">
    <property type="component" value="Chromosome"/>
</dbReference>
<feature type="region of interest" description="Disordered" evidence="1">
    <location>
        <begin position="186"/>
        <end position="215"/>
    </location>
</feature>
<dbReference type="HOGENOM" id="CLU_1280969_0_0_11"/>
<name>A0A076MLY7_AMYME</name>
<keyword evidence="3" id="KW-1185">Reference proteome</keyword>
<reference evidence="2 3" key="1">
    <citation type="submission" date="2014-07" db="EMBL/GenBank/DDBJ databases">
        <title>Whole Genome Sequence of the Amycolatopsis methanolica 239.</title>
        <authorList>
            <person name="Tang B."/>
        </authorList>
    </citation>
    <scope>NUCLEOTIDE SEQUENCE [LARGE SCALE GENOMIC DNA]</scope>
    <source>
        <strain evidence="2 3">239</strain>
    </source>
</reference>
<gene>
    <name evidence="2" type="ORF">AMETH_1647</name>
</gene>
<evidence type="ECO:0000256" key="1">
    <source>
        <dbReference type="SAM" id="MobiDB-lite"/>
    </source>
</evidence>
<dbReference type="EMBL" id="CP009110">
    <property type="protein sequence ID" value="AIJ21739.1"/>
    <property type="molecule type" value="Genomic_DNA"/>
</dbReference>
<protein>
    <submittedName>
        <fullName evidence="2">Uncharacterized protein</fullName>
    </submittedName>
</protein>
<accession>A0A076MLY7</accession>
<dbReference type="AlphaFoldDB" id="A0A076MLY7"/>
<dbReference type="PATRIC" id="fig|1068978.7.peg.1735"/>
<organism evidence="2 3">
    <name type="scientific">Amycolatopsis methanolica 239</name>
    <dbReference type="NCBI Taxonomy" id="1068978"/>
    <lineage>
        <taxon>Bacteria</taxon>
        <taxon>Bacillati</taxon>
        <taxon>Actinomycetota</taxon>
        <taxon>Actinomycetes</taxon>
        <taxon>Pseudonocardiales</taxon>
        <taxon>Pseudonocardiaceae</taxon>
        <taxon>Amycolatopsis</taxon>
        <taxon>Amycolatopsis methanolica group</taxon>
    </lineage>
</organism>
<proteinExistence type="predicted"/>
<dbReference type="KEGG" id="amq:AMETH_1647"/>
<sequence>MGHLDRGGGQHRTRLAQVDLVGVDVGGDLLPRRLPVLVGGRLAPGVGQLEQALAAVLAGHHQAFVGQQLQGRVDRAGARPPEATAALGDLTDDLVTVPRLLGQQGEDGGAHVAPPSSPPAVRATGAAPPELAARTARAPARGELSETTAGERAEGGPSVRRGEMSVSHVGLLPYCSDMFTIYRKQSEGKSRARSPGLATRMSCGNRGAPVPFGGG</sequence>
<evidence type="ECO:0000313" key="2">
    <source>
        <dbReference type="EMBL" id="AIJ21739.1"/>
    </source>
</evidence>